<name>A0A8U0PXY0_SALNM</name>
<dbReference type="KEGG" id="snh:120032238"/>
<feature type="transmembrane region" description="Helical" evidence="5">
    <location>
        <begin position="20"/>
        <end position="44"/>
    </location>
</feature>
<dbReference type="RefSeq" id="XP_038834162.1">
    <property type="nucleotide sequence ID" value="XM_038978234.1"/>
</dbReference>
<dbReference type="RefSeq" id="XP_038834161.1">
    <property type="nucleotide sequence ID" value="XM_038978233.1"/>
</dbReference>
<keyword evidence="2 5" id="KW-0812">Transmembrane</keyword>
<evidence type="ECO:0000256" key="3">
    <source>
        <dbReference type="ARBA" id="ARBA00022989"/>
    </source>
</evidence>
<dbReference type="PANTHER" id="PTHR19282:SF198">
    <property type="entry name" value="TETRASPANIN-11"/>
    <property type="match status" value="1"/>
</dbReference>
<keyword evidence="6" id="KW-1185">Reference proteome</keyword>
<dbReference type="Proteomes" id="UP000808372">
    <property type="component" value="Chromosome 38"/>
</dbReference>
<dbReference type="GO" id="GO:0005886">
    <property type="term" value="C:plasma membrane"/>
    <property type="evidence" value="ECO:0007669"/>
    <property type="project" value="TreeGrafter"/>
</dbReference>
<keyword evidence="4 5" id="KW-0472">Membrane</keyword>
<keyword evidence="3 5" id="KW-1133">Transmembrane helix</keyword>
<dbReference type="GeneID" id="120032238"/>
<proteinExistence type="predicted"/>
<dbReference type="InterPro" id="IPR018499">
    <property type="entry name" value="Tetraspanin/Peripherin"/>
</dbReference>
<dbReference type="PANTHER" id="PTHR19282">
    <property type="entry name" value="TETRASPANIN"/>
    <property type="match status" value="1"/>
</dbReference>
<accession>A0A8U0PXY0</accession>
<evidence type="ECO:0000313" key="8">
    <source>
        <dbReference type="RefSeq" id="XP_038834162.1"/>
    </source>
</evidence>
<organism evidence="6 7">
    <name type="scientific">Salvelinus namaycush</name>
    <name type="common">Lake trout</name>
    <name type="synonym">Salmo namaycush</name>
    <dbReference type="NCBI Taxonomy" id="8040"/>
    <lineage>
        <taxon>Eukaryota</taxon>
        <taxon>Metazoa</taxon>
        <taxon>Chordata</taxon>
        <taxon>Craniata</taxon>
        <taxon>Vertebrata</taxon>
        <taxon>Euteleostomi</taxon>
        <taxon>Actinopterygii</taxon>
        <taxon>Neopterygii</taxon>
        <taxon>Teleostei</taxon>
        <taxon>Protacanthopterygii</taxon>
        <taxon>Salmoniformes</taxon>
        <taxon>Salmonidae</taxon>
        <taxon>Salmoninae</taxon>
        <taxon>Salvelinus</taxon>
    </lineage>
</organism>
<evidence type="ECO:0000256" key="5">
    <source>
        <dbReference type="SAM" id="Phobius"/>
    </source>
</evidence>
<comment type="subcellular location">
    <subcellularLocation>
        <location evidence="1">Membrane</location>
        <topology evidence="1">Multi-pass membrane protein</topology>
    </subcellularLocation>
</comment>
<evidence type="ECO:0000256" key="4">
    <source>
        <dbReference type="ARBA" id="ARBA00023136"/>
    </source>
</evidence>
<protein>
    <submittedName>
        <fullName evidence="7 8">Tetraspanin-11-like</fullName>
    </submittedName>
</protein>
<sequence>MSAMYKDDQDDWMTVCLKYLLFVFNVLFWVGGAAVMGVGIWTLIDKSDYLSLLASSTFAVSAYILILAGALVMVTGFLGCCAVIREQRSCLSTVREPSLGRVTTLGPRLSGCLEGPWVF</sequence>
<reference evidence="7 8" key="1">
    <citation type="submission" date="2025-04" db="UniProtKB">
        <authorList>
            <consortium name="RefSeq"/>
        </authorList>
    </citation>
    <scope>IDENTIFICATION</scope>
    <source>
        <tissue evidence="7 8">White muscle</tissue>
    </source>
</reference>
<dbReference type="AlphaFoldDB" id="A0A8U0PXY0"/>
<evidence type="ECO:0000256" key="1">
    <source>
        <dbReference type="ARBA" id="ARBA00004141"/>
    </source>
</evidence>
<dbReference type="Pfam" id="PF00335">
    <property type="entry name" value="Tetraspanin"/>
    <property type="match status" value="1"/>
</dbReference>
<feature type="transmembrane region" description="Helical" evidence="5">
    <location>
        <begin position="64"/>
        <end position="84"/>
    </location>
</feature>
<evidence type="ECO:0000313" key="6">
    <source>
        <dbReference type="Proteomes" id="UP000808372"/>
    </source>
</evidence>
<evidence type="ECO:0000313" key="7">
    <source>
        <dbReference type="RefSeq" id="XP_038834161.1"/>
    </source>
</evidence>
<evidence type="ECO:0000256" key="2">
    <source>
        <dbReference type="ARBA" id="ARBA00022692"/>
    </source>
</evidence>
<gene>
    <name evidence="7 8" type="primary">LOC120032238</name>
</gene>
<dbReference type="PRINTS" id="PR00259">
    <property type="entry name" value="TMFOUR"/>
</dbReference>